<evidence type="ECO:0000256" key="3">
    <source>
        <dbReference type="SAM" id="SignalP"/>
    </source>
</evidence>
<feature type="region of interest" description="Disordered" evidence="2">
    <location>
        <begin position="31"/>
        <end position="65"/>
    </location>
</feature>
<dbReference type="Pfam" id="PF01979">
    <property type="entry name" value="Amidohydro_1"/>
    <property type="match status" value="1"/>
</dbReference>
<dbReference type="InterPro" id="IPR011059">
    <property type="entry name" value="Metal-dep_hydrolase_composite"/>
</dbReference>
<feature type="chain" id="PRO_5020951419" evidence="3">
    <location>
        <begin position="28"/>
        <end position="485"/>
    </location>
</feature>
<dbReference type="InterPro" id="IPR032466">
    <property type="entry name" value="Metal_Hydrolase"/>
</dbReference>
<dbReference type="GO" id="GO:0016812">
    <property type="term" value="F:hydrolase activity, acting on carbon-nitrogen (but not peptide) bonds, in cyclic amides"/>
    <property type="evidence" value="ECO:0007669"/>
    <property type="project" value="TreeGrafter"/>
</dbReference>
<dbReference type="OrthoDB" id="9796020at2"/>
<dbReference type="SUPFAM" id="SSF51556">
    <property type="entry name" value="Metallo-dependent hydrolases"/>
    <property type="match status" value="1"/>
</dbReference>
<dbReference type="PROSITE" id="PS51257">
    <property type="entry name" value="PROKAR_LIPOPROTEIN"/>
    <property type="match status" value="1"/>
</dbReference>
<comment type="cofactor">
    <cofactor evidence="1">
        <name>Zn(2+)</name>
        <dbReference type="ChEBI" id="CHEBI:29105"/>
    </cofactor>
</comment>
<dbReference type="Gene3D" id="2.30.40.10">
    <property type="entry name" value="Urease, subunit C, domain 1"/>
    <property type="match status" value="1"/>
</dbReference>
<evidence type="ECO:0000313" key="6">
    <source>
        <dbReference type="Proteomes" id="UP000305451"/>
    </source>
</evidence>
<sequence length="485" mass="52404">MGRYSLKHYGLYLGLASVLALTLAACADDASGDGDREARSGNDQDDSEIVRVDPNPYPSTYTPPPSGLTLIRGATVFDGVGGEFQNTDLLIRDGVIAEIGEGLEAPDDAQVVDAEGRFITPGVVDIHSHLGVYPSPSTNAHSDGNEATDPVTAEVWAEHSVWPQDPGFDAALIGGVTTLHILPGSANLFGGRGVTLRNVPGRTVQSMKFPDAPYTVKMACGENPARVYGGRGRSPATDMGNMAGYRSSWIEASRYRDSWHDYWEQAEDGEDVDPPNRDLELDTLMGVLEGEILVQMHCYRADQMAQVLDMADEFGYQVSAFHHGVEAYKIPDLLAEAGTCAAVWADWGGFKMEAYDSIRENLALTHAGGACAMIHSDSELGIQRLNQEVAKALADGRRMGLDISDADAIAWFTSRPAQALGIFEETGSIETGKRADIVLWSDHPFSSYATADQVFIDGALMYDAEDETRRTVRDFMLGQPGEGDN</sequence>
<protein>
    <submittedName>
        <fullName evidence="5">Amidohydrolase</fullName>
    </submittedName>
</protein>
<reference evidence="5 6" key="1">
    <citation type="journal article" date="2013" name="Int. J. Syst. Evol. Microbiol.">
        <title>Marinicauda pacifica gen. nov., sp. nov., a prosthecate alphaproteobacterium of the family Hyphomonadaceae isolated from deep seawater.</title>
        <authorList>
            <person name="Zhang X.Y."/>
            <person name="Li G.W."/>
            <person name="Wang C.S."/>
            <person name="Zhang Y.J."/>
            <person name="Xu X.W."/>
            <person name="Li H."/>
            <person name="Liu A."/>
            <person name="Liu C."/>
            <person name="Xie B.B."/>
            <person name="Qin Q.L."/>
            <person name="Xu Z."/>
            <person name="Chen X.L."/>
            <person name="Zhou B.C."/>
            <person name="Zhang Y.Z."/>
        </authorList>
    </citation>
    <scope>NUCLEOTIDE SEQUENCE [LARGE SCALE GENOMIC DNA]</scope>
    <source>
        <strain evidence="5 6">P-1 km-3</strain>
    </source>
</reference>
<dbReference type="CDD" id="cd01309">
    <property type="entry name" value="Met_dep_hydrolase_C"/>
    <property type="match status" value="1"/>
</dbReference>
<dbReference type="Proteomes" id="UP000305451">
    <property type="component" value="Unassembled WGS sequence"/>
</dbReference>
<feature type="compositionally biased region" description="Pro residues" evidence="2">
    <location>
        <begin position="55"/>
        <end position="65"/>
    </location>
</feature>
<evidence type="ECO:0000313" key="5">
    <source>
        <dbReference type="EMBL" id="TGY94402.1"/>
    </source>
</evidence>
<dbReference type="InterPro" id="IPR050378">
    <property type="entry name" value="Metallo-dep_Hydrolases_sf"/>
</dbReference>
<dbReference type="InterPro" id="IPR006680">
    <property type="entry name" value="Amidohydro-rel"/>
</dbReference>
<dbReference type="PANTHER" id="PTHR11647:SF1">
    <property type="entry name" value="COLLAPSIN RESPONSE MEDIATOR PROTEIN"/>
    <property type="match status" value="1"/>
</dbReference>
<dbReference type="SUPFAM" id="SSF51338">
    <property type="entry name" value="Composite domain of metallo-dependent hydrolases"/>
    <property type="match status" value="1"/>
</dbReference>
<keyword evidence="6" id="KW-1185">Reference proteome</keyword>
<keyword evidence="5" id="KW-0378">Hydrolase</keyword>
<gene>
    <name evidence="5" type="ORF">E5162_03760</name>
</gene>
<feature type="domain" description="Amidohydrolase-related" evidence="4">
    <location>
        <begin position="369"/>
        <end position="458"/>
    </location>
</feature>
<accession>A0A4S2HFG4</accession>
<dbReference type="EMBL" id="SRXV01000001">
    <property type="protein sequence ID" value="TGY94402.1"/>
    <property type="molecule type" value="Genomic_DNA"/>
</dbReference>
<comment type="caution">
    <text evidence="5">The sequence shown here is derived from an EMBL/GenBank/DDBJ whole genome shotgun (WGS) entry which is preliminary data.</text>
</comment>
<proteinExistence type="predicted"/>
<dbReference type="PANTHER" id="PTHR11647">
    <property type="entry name" value="HYDRANTOINASE/DIHYDROPYRIMIDINASE FAMILY MEMBER"/>
    <property type="match status" value="1"/>
</dbReference>
<evidence type="ECO:0000256" key="2">
    <source>
        <dbReference type="SAM" id="MobiDB-lite"/>
    </source>
</evidence>
<dbReference type="AlphaFoldDB" id="A0A4S2HFG4"/>
<keyword evidence="3" id="KW-0732">Signal</keyword>
<dbReference type="GO" id="GO:0005829">
    <property type="term" value="C:cytosol"/>
    <property type="evidence" value="ECO:0007669"/>
    <property type="project" value="TreeGrafter"/>
</dbReference>
<feature type="signal peptide" evidence="3">
    <location>
        <begin position="1"/>
        <end position="27"/>
    </location>
</feature>
<organism evidence="5 6">
    <name type="scientific">Marinicauda pacifica</name>
    <dbReference type="NCBI Taxonomy" id="1133559"/>
    <lineage>
        <taxon>Bacteria</taxon>
        <taxon>Pseudomonadati</taxon>
        <taxon>Pseudomonadota</taxon>
        <taxon>Alphaproteobacteria</taxon>
        <taxon>Maricaulales</taxon>
        <taxon>Maricaulaceae</taxon>
        <taxon>Marinicauda</taxon>
    </lineage>
</organism>
<evidence type="ECO:0000259" key="4">
    <source>
        <dbReference type="Pfam" id="PF01979"/>
    </source>
</evidence>
<feature type="compositionally biased region" description="Basic and acidic residues" evidence="2">
    <location>
        <begin position="33"/>
        <end position="42"/>
    </location>
</feature>
<evidence type="ECO:0000256" key="1">
    <source>
        <dbReference type="ARBA" id="ARBA00001947"/>
    </source>
</evidence>
<dbReference type="Gene3D" id="3.20.20.140">
    <property type="entry name" value="Metal-dependent hydrolases"/>
    <property type="match status" value="1"/>
</dbReference>
<name>A0A4S2HFG4_9PROT</name>